<comment type="caution">
    <text evidence="5">The sequence shown here is derived from an EMBL/GenBank/DDBJ whole genome shotgun (WGS) entry which is preliminary data.</text>
</comment>
<dbReference type="Pfam" id="PF01207">
    <property type="entry name" value="Dus"/>
    <property type="match status" value="3"/>
</dbReference>
<protein>
    <submittedName>
        <fullName evidence="5">tRNA dihydrouridine synthase A</fullName>
    </submittedName>
</protein>
<keyword evidence="1" id="KW-0820">tRNA-binding</keyword>
<dbReference type="GO" id="GO:0000049">
    <property type="term" value="F:tRNA binding"/>
    <property type="evidence" value="ECO:0007669"/>
    <property type="project" value="UniProtKB-KW"/>
</dbReference>
<dbReference type="InterPro" id="IPR035587">
    <property type="entry name" value="DUS-like_FMN-bd"/>
</dbReference>
<reference evidence="5" key="1">
    <citation type="journal article" date="2021" name="Sci. Rep.">
        <title>Diploid genomic architecture of Nitzschia inconspicua, an elite biomass production diatom.</title>
        <authorList>
            <person name="Oliver A."/>
            <person name="Podell S."/>
            <person name="Pinowska A."/>
            <person name="Traller J.C."/>
            <person name="Smith S.R."/>
            <person name="McClure R."/>
            <person name="Beliaev A."/>
            <person name="Bohutskyi P."/>
            <person name="Hill E.A."/>
            <person name="Rabines A."/>
            <person name="Zheng H."/>
            <person name="Allen L.Z."/>
            <person name="Kuo A."/>
            <person name="Grigoriev I.V."/>
            <person name="Allen A.E."/>
            <person name="Hazlebeck D."/>
            <person name="Allen E.E."/>
        </authorList>
    </citation>
    <scope>NUCLEOTIDE SEQUENCE</scope>
    <source>
        <strain evidence="5">Hildebrandi</strain>
    </source>
</reference>
<feature type="domain" description="DUS-like FMN-binding" evidence="4">
    <location>
        <begin position="409"/>
        <end position="481"/>
    </location>
</feature>
<dbReference type="PANTHER" id="PTHR42907">
    <property type="entry name" value="FMN-LINKED OXIDOREDUCTASES SUPERFAMILY PROTEIN"/>
    <property type="match status" value="1"/>
</dbReference>
<dbReference type="AlphaFoldDB" id="A0A9K3PHT6"/>
<dbReference type="OrthoDB" id="45712at2759"/>
<dbReference type="Proteomes" id="UP000693970">
    <property type="component" value="Unassembled WGS sequence"/>
</dbReference>
<dbReference type="CDD" id="cd02801">
    <property type="entry name" value="DUS_like_FMN"/>
    <property type="match status" value="1"/>
</dbReference>
<name>A0A9K3PHT6_9STRA</name>
<evidence type="ECO:0000256" key="1">
    <source>
        <dbReference type="ARBA" id="ARBA00022555"/>
    </source>
</evidence>
<dbReference type="PANTHER" id="PTHR42907:SF1">
    <property type="entry name" value="FMN-LINKED OXIDOREDUCTASES SUPERFAMILY PROTEIN"/>
    <property type="match status" value="1"/>
</dbReference>
<sequence>MRRLRMSAYRSRILVALGCTVVHLLQCTEVIIIAAKFRGADAFLFLPVAPPTIRKNSIDSRMLSSVVVLYQSTSSSSRSSNNNKNDPFPEELFSVAPMMGHTTRHYRYFWRLLSRHATLYTEMIPSSTIVQAYQQDAKRLLTSEGKGNNNTFDDIMPYHPECIKQVLEMIQEERQRHPTDSMSSLEKLLRDDTTDGNIILQLGGRDPQSLAIAAAIGTAFGQQQQQEHNIPAYSGINLNCGCLSTSVAAGRRTGAALMLEPQHVVQCLNAMTEAMSQIHRSSTTTLSVKHRLGVQDANDYQKRKQQLKDAGRYSLSQEEEEAYDSCKAFVSQLVTSSHSSHNLSRIQVHARLALLGLDRSVNNDNESQQQISSPLWVATRKDSPPVEEAVKINHQRVHYRAMQQARQATIDNRKIPPLHTNVVAAIARDFSSSRLQVVTNGGIQSMEDVQRRLEPDHVHGAMVGRGAINHPCSFAAVDAVLYKHCDIDSDRCGTRGQVLERYILYCTTQEDEYFQRCPHESATKEKNSDICIFRKELVAPAYHLFVGEEGNAAYQRLLKRLTSRAQRHTSAQILQASMAQLPDESLNKRIEQHLPWNRIQCEFQESYGEAAMGATKRSGAMQRIVY</sequence>
<dbReference type="EMBL" id="JAGRRH010000020">
    <property type="protein sequence ID" value="KAG7347740.1"/>
    <property type="molecule type" value="Genomic_DNA"/>
</dbReference>
<keyword evidence="6" id="KW-1185">Reference proteome</keyword>
<evidence type="ECO:0000259" key="4">
    <source>
        <dbReference type="Pfam" id="PF01207"/>
    </source>
</evidence>
<dbReference type="GO" id="GO:0017150">
    <property type="term" value="F:tRNA dihydrouridine synthase activity"/>
    <property type="evidence" value="ECO:0007669"/>
    <property type="project" value="InterPro"/>
</dbReference>
<keyword evidence="3" id="KW-0694">RNA-binding</keyword>
<feature type="domain" description="DUS-like FMN-binding" evidence="4">
    <location>
        <begin position="166"/>
        <end position="311"/>
    </location>
</feature>
<gene>
    <name evidence="5" type="ORF">IV203_016445</name>
</gene>
<keyword evidence="2" id="KW-0521">NADP</keyword>
<proteinExistence type="predicted"/>
<dbReference type="InterPro" id="IPR004653">
    <property type="entry name" value="DusA"/>
</dbReference>
<evidence type="ECO:0000256" key="2">
    <source>
        <dbReference type="ARBA" id="ARBA00022857"/>
    </source>
</evidence>
<evidence type="ECO:0000313" key="6">
    <source>
        <dbReference type="Proteomes" id="UP000693970"/>
    </source>
</evidence>
<feature type="domain" description="DUS-like FMN-binding" evidence="4">
    <location>
        <begin position="95"/>
        <end position="145"/>
    </location>
</feature>
<evidence type="ECO:0000313" key="5">
    <source>
        <dbReference type="EMBL" id="KAG7347740.1"/>
    </source>
</evidence>
<organism evidence="5 6">
    <name type="scientific">Nitzschia inconspicua</name>
    <dbReference type="NCBI Taxonomy" id="303405"/>
    <lineage>
        <taxon>Eukaryota</taxon>
        <taxon>Sar</taxon>
        <taxon>Stramenopiles</taxon>
        <taxon>Ochrophyta</taxon>
        <taxon>Bacillariophyta</taxon>
        <taxon>Bacillariophyceae</taxon>
        <taxon>Bacillariophycidae</taxon>
        <taxon>Bacillariales</taxon>
        <taxon>Bacillariaceae</taxon>
        <taxon>Nitzschia</taxon>
    </lineage>
</organism>
<reference evidence="5" key="2">
    <citation type="submission" date="2021-04" db="EMBL/GenBank/DDBJ databases">
        <authorList>
            <person name="Podell S."/>
        </authorList>
    </citation>
    <scope>NUCLEOTIDE SEQUENCE</scope>
    <source>
        <strain evidence="5">Hildebrandi</strain>
    </source>
</reference>
<accession>A0A9K3PHT6</accession>
<evidence type="ECO:0000256" key="3">
    <source>
        <dbReference type="ARBA" id="ARBA00022884"/>
    </source>
</evidence>